<feature type="domain" description="ABC3 transporter permease C-terminal" evidence="7">
    <location>
        <begin position="686"/>
        <end position="800"/>
    </location>
</feature>
<feature type="domain" description="MacB-like periplasmic core" evidence="8">
    <location>
        <begin position="433"/>
        <end position="607"/>
    </location>
</feature>
<accession>A0A3B0CDG0</accession>
<evidence type="ECO:0000256" key="6">
    <source>
        <dbReference type="SAM" id="Phobius"/>
    </source>
</evidence>
<evidence type="ECO:0000256" key="1">
    <source>
        <dbReference type="ARBA" id="ARBA00004651"/>
    </source>
</evidence>
<comment type="subcellular location">
    <subcellularLocation>
        <location evidence="1">Cell membrane</location>
        <topology evidence="1">Multi-pass membrane protein</topology>
    </subcellularLocation>
</comment>
<keyword evidence="4 6" id="KW-1133">Transmembrane helix</keyword>
<dbReference type="Proteomes" id="UP000276603">
    <property type="component" value="Unassembled WGS sequence"/>
</dbReference>
<dbReference type="AlphaFoldDB" id="A0A3B0CDG0"/>
<dbReference type="Pfam" id="PF12704">
    <property type="entry name" value="MacB_PCD"/>
    <property type="match status" value="2"/>
</dbReference>
<dbReference type="OrthoDB" id="5933722at2"/>
<evidence type="ECO:0000256" key="3">
    <source>
        <dbReference type="ARBA" id="ARBA00022692"/>
    </source>
</evidence>
<dbReference type="InterPro" id="IPR050250">
    <property type="entry name" value="Macrolide_Exporter_MacB"/>
</dbReference>
<proteinExistence type="predicted"/>
<feature type="transmembrane region" description="Helical" evidence="6">
    <location>
        <begin position="422"/>
        <end position="444"/>
    </location>
</feature>
<gene>
    <name evidence="9" type="ORF">D7Z94_03405</name>
</gene>
<dbReference type="InterPro" id="IPR003838">
    <property type="entry name" value="ABC3_permease_C"/>
</dbReference>
<comment type="caution">
    <text evidence="9">The sequence shown here is derived from an EMBL/GenBank/DDBJ whole genome shotgun (WGS) entry which is preliminary data.</text>
</comment>
<keyword evidence="2" id="KW-1003">Cell membrane</keyword>
<feature type="domain" description="MacB-like periplasmic core" evidence="8">
    <location>
        <begin position="20"/>
        <end position="240"/>
    </location>
</feature>
<evidence type="ECO:0000256" key="2">
    <source>
        <dbReference type="ARBA" id="ARBA00022475"/>
    </source>
</evidence>
<keyword evidence="5 6" id="KW-0472">Membrane</keyword>
<feature type="transmembrane region" description="Helical" evidence="6">
    <location>
        <begin position="684"/>
        <end position="708"/>
    </location>
</feature>
<organism evidence="9 10">
    <name type="scientific">Ulvibacterium marinum</name>
    <dbReference type="NCBI Taxonomy" id="2419782"/>
    <lineage>
        <taxon>Bacteria</taxon>
        <taxon>Pseudomonadati</taxon>
        <taxon>Bacteroidota</taxon>
        <taxon>Flavobacteriia</taxon>
        <taxon>Flavobacteriales</taxon>
        <taxon>Flavobacteriaceae</taxon>
        <taxon>Ulvibacterium</taxon>
    </lineage>
</organism>
<evidence type="ECO:0000259" key="8">
    <source>
        <dbReference type="Pfam" id="PF12704"/>
    </source>
</evidence>
<dbReference type="InterPro" id="IPR025857">
    <property type="entry name" value="MacB_PCD"/>
</dbReference>
<name>A0A3B0CDG0_9FLAO</name>
<feature type="transmembrane region" description="Helical" evidence="6">
    <location>
        <begin position="331"/>
        <end position="356"/>
    </location>
</feature>
<feature type="transmembrane region" description="Helical" evidence="6">
    <location>
        <begin position="287"/>
        <end position="311"/>
    </location>
</feature>
<dbReference type="PANTHER" id="PTHR30572:SF18">
    <property type="entry name" value="ABC-TYPE MACROLIDE FAMILY EXPORT SYSTEM PERMEASE COMPONENT 2"/>
    <property type="match status" value="1"/>
</dbReference>
<protein>
    <submittedName>
        <fullName evidence="9">FtsX-like permease family protein</fullName>
    </submittedName>
</protein>
<evidence type="ECO:0000313" key="9">
    <source>
        <dbReference type="EMBL" id="RKN82901.1"/>
    </source>
</evidence>
<dbReference type="EMBL" id="RBCJ01000001">
    <property type="protein sequence ID" value="RKN82901.1"/>
    <property type="molecule type" value="Genomic_DNA"/>
</dbReference>
<dbReference type="Pfam" id="PF02687">
    <property type="entry name" value="FtsX"/>
    <property type="match status" value="2"/>
</dbReference>
<feature type="transmembrane region" description="Helical" evidence="6">
    <location>
        <begin position="21"/>
        <end position="42"/>
    </location>
</feature>
<feature type="transmembrane region" description="Helical" evidence="6">
    <location>
        <begin position="376"/>
        <end position="402"/>
    </location>
</feature>
<dbReference type="GO" id="GO:0022857">
    <property type="term" value="F:transmembrane transporter activity"/>
    <property type="evidence" value="ECO:0007669"/>
    <property type="project" value="TreeGrafter"/>
</dbReference>
<feature type="transmembrane region" description="Helical" evidence="6">
    <location>
        <begin position="736"/>
        <end position="755"/>
    </location>
</feature>
<dbReference type="GO" id="GO:0005886">
    <property type="term" value="C:plasma membrane"/>
    <property type="evidence" value="ECO:0007669"/>
    <property type="project" value="UniProtKB-SubCell"/>
</dbReference>
<evidence type="ECO:0000256" key="4">
    <source>
        <dbReference type="ARBA" id="ARBA00022989"/>
    </source>
</evidence>
<sequence>MFTNHIKIAFRYLKNHKSFTAVNILGLTLGFFCFFLLNAYVLKETSFDLGQEQVFRLLQKTVDENGTIREMAQSPPKVGAESKRLFEEVENQTQILYLGRANIGNDPASVTHQSFAVLDDNFLQVFDFPVLEGTVEELSQRPNGIILTESTKELYFGQSAALGKILKMGDVEYPVVGVLEDFPENSHLENVVFISHQMASEIYEWFDEFMTSNWSNNQLITYFKVLPGADVNTLGKKITALAKENYPVGKTFNNAFTVQPVQDIHLYENEVEGEINKGKGNGLYVSLFFWVSILILLVACFNYAGLLNIAFIDRAKEIGLRQIVGAGKLHLLWQFLSESLLLISVSMILAYSFLWVLQPLVQNWFSTTLDLTVVPINGILLMLASGLFLSIISVAYPFWMVIKSGVSSSLKNTISVGSKLPFRRFMLTFQFIAVITFVTASYVFNRQMDFLENKELGFKKEGLVTVDINSGILRGQFEAIKNEFLRIPEVNAVSVSSRVPGEWKNIPVVKAKRNGQSTVDAKDMLFLGADEDFLKTYNINLVAGSNFLGTPSDSSKVLINDAAALTLGLENPVGQFIEVPFVNYGGSSQNLEKPFQVQIAGVVKDFQMEDFRTSIKPLIIGNWNNPLHSIDYYTLRIETSDWSKTALALKGVNDSFDPQTPIELNILNDKFARFFEQDREHFKLLNFFSVIVVFLACMGLFAMSGFVAKSRNKEIGIRKVLGSSVAQLLYLLSKDFMKLTLIGLIIATPITWYLLKRWLSDFAYHIDFKWWMIALAGLVSLVLTLLTVSFQSTKAATINPAKSLRSE</sequence>
<keyword evidence="10" id="KW-1185">Reference proteome</keyword>
<dbReference type="RefSeq" id="WP_120710108.1">
    <property type="nucleotide sequence ID" value="NZ_CANMKH010000001.1"/>
</dbReference>
<evidence type="ECO:0000256" key="5">
    <source>
        <dbReference type="ARBA" id="ARBA00023136"/>
    </source>
</evidence>
<dbReference type="PANTHER" id="PTHR30572">
    <property type="entry name" value="MEMBRANE COMPONENT OF TRANSPORTER-RELATED"/>
    <property type="match status" value="1"/>
</dbReference>
<evidence type="ECO:0000259" key="7">
    <source>
        <dbReference type="Pfam" id="PF02687"/>
    </source>
</evidence>
<evidence type="ECO:0000313" key="10">
    <source>
        <dbReference type="Proteomes" id="UP000276603"/>
    </source>
</evidence>
<feature type="domain" description="ABC3 transporter permease C-terminal" evidence="7">
    <location>
        <begin position="291"/>
        <end position="404"/>
    </location>
</feature>
<reference evidence="9 10" key="1">
    <citation type="submission" date="2018-10" db="EMBL/GenBank/DDBJ databases">
        <title>Ulvibacterium marinum gen. nov., sp. nov., a novel marine bacterium of the family Flavobacteriaceae, isolated from a culture of the green alga Ulva prolifera.</title>
        <authorList>
            <person name="Zhang Z."/>
        </authorList>
    </citation>
    <scope>NUCLEOTIDE SEQUENCE [LARGE SCALE GENOMIC DNA]</scope>
    <source>
        <strain evidence="9 10">CCMM003</strain>
    </source>
</reference>
<keyword evidence="3 6" id="KW-0812">Transmembrane</keyword>
<feature type="transmembrane region" description="Helical" evidence="6">
    <location>
        <begin position="770"/>
        <end position="790"/>
    </location>
</feature>